<dbReference type="RefSeq" id="WP_209379660.1">
    <property type="nucleotide sequence ID" value="NZ_JAGIZB010000009.1"/>
</dbReference>
<gene>
    <name evidence="3" type="ORF">J8J14_11600</name>
</gene>
<reference evidence="3 4" key="1">
    <citation type="submission" date="2021-03" db="EMBL/GenBank/DDBJ databases">
        <authorList>
            <person name="So Y."/>
        </authorList>
    </citation>
    <scope>NUCLEOTIDE SEQUENCE [LARGE SCALE GENOMIC DNA]</scope>
    <source>
        <strain evidence="3 4">SSH11</strain>
    </source>
</reference>
<feature type="signal peptide" evidence="2">
    <location>
        <begin position="1"/>
        <end position="19"/>
    </location>
</feature>
<evidence type="ECO:0000256" key="1">
    <source>
        <dbReference type="SAM" id="MobiDB-lite"/>
    </source>
</evidence>
<evidence type="ECO:0008006" key="5">
    <source>
        <dbReference type="Google" id="ProtNLM"/>
    </source>
</evidence>
<evidence type="ECO:0000313" key="4">
    <source>
        <dbReference type="Proteomes" id="UP000681594"/>
    </source>
</evidence>
<evidence type="ECO:0000256" key="2">
    <source>
        <dbReference type="SAM" id="SignalP"/>
    </source>
</evidence>
<organism evidence="3 4">
    <name type="scientific">Pararoseomonas baculiformis</name>
    <dbReference type="NCBI Taxonomy" id="2820812"/>
    <lineage>
        <taxon>Bacteria</taxon>
        <taxon>Pseudomonadati</taxon>
        <taxon>Pseudomonadota</taxon>
        <taxon>Alphaproteobacteria</taxon>
        <taxon>Acetobacterales</taxon>
        <taxon>Acetobacteraceae</taxon>
        <taxon>Pararoseomonas</taxon>
    </lineage>
</organism>
<sequence>MIRAVPLFLLLAVAGCARDALPEPTNPTEAGCRSEARSAPEVREMFQRMPPPNNLTAYDRAQAEMAAVERRAYARCLRAQGLAPRGGVEPVQPLR</sequence>
<name>A0ABS4AEH8_9PROT</name>
<keyword evidence="4" id="KW-1185">Reference proteome</keyword>
<feature type="chain" id="PRO_5045756838" description="Phosphoribosylamine--glycine ligase" evidence="2">
    <location>
        <begin position="20"/>
        <end position="95"/>
    </location>
</feature>
<protein>
    <recommendedName>
        <fullName evidence="5">Phosphoribosylamine--glycine ligase</fullName>
    </recommendedName>
</protein>
<keyword evidence="2" id="KW-0732">Signal</keyword>
<proteinExistence type="predicted"/>
<evidence type="ECO:0000313" key="3">
    <source>
        <dbReference type="EMBL" id="MBP0445423.1"/>
    </source>
</evidence>
<feature type="region of interest" description="Disordered" evidence="1">
    <location>
        <begin position="20"/>
        <end position="54"/>
    </location>
</feature>
<dbReference type="EMBL" id="JAGIZB010000009">
    <property type="protein sequence ID" value="MBP0445423.1"/>
    <property type="molecule type" value="Genomic_DNA"/>
</dbReference>
<accession>A0ABS4AEH8</accession>
<dbReference type="Proteomes" id="UP000681594">
    <property type="component" value="Unassembled WGS sequence"/>
</dbReference>
<feature type="compositionally biased region" description="Basic and acidic residues" evidence="1">
    <location>
        <begin position="32"/>
        <end position="46"/>
    </location>
</feature>
<comment type="caution">
    <text evidence="3">The sequence shown here is derived from an EMBL/GenBank/DDBJ whole genome shotgun (WGS) entry which is preliminary data.</text>
</comment>
<dbReference type="PROSITE" id="PS51257">
    <property type="entry name" value="PROKAR_LIPOPROTEIN"/>
    <property type="match status" value="1"/>
</dbReference>